<evidence type="ECO:0000313" key="3">
    <source>
        <dbReference type="Proteomes" id="UP000095751"/>
    </source>
</evidence>
<keyword evidence="3" id="KW-1185">Reference proteome</keyword>
<gene>
    <name evidence="2" type="ORF">FRACYDRAFT_258621</name>
</gene>
<dbReference type="AlphaFoldDB" id="A0A1E7EII0"/>
<feature type="compositionally biased region" description="Basic and acidic residues" evidence="1">
    <location>
        <begin position="74"/>
        <end position="84"/>
    </location>
</feature>
<reference evidence="2 3" key="1">
    <citation type="submission" date="2016-09" db="EMBL/GenBank/DDBJ databases">
        <title>Extensive genetic diversity and differential bi-allelic expression allows diatom success in the polar Southern Ocean.</title>
        <authorList>
            <consortium name="DOE Joint Genome Institute"/>
            <person name="Mock T."/>
            <person name="Otillar R.P."/>
            <person name="Strauss J."/>
            <person name="Dupont C."/>
            <person name="Frickenhaus S."/>
            <person name="Maumus F."/>
            <person name="Mcmullan M."/>
            <person name="Sanges R."/>
            <person name="Schmutz J."/>
            <person name="Toseland A."/>
            <person name="Valas R."/>
            <person name="Veluchamy A."/>
            <person name="Ward B.J."/>
            <person name="Allen A."/>
            <person name="Barry K."/>
            <person name="Falciatore A."/>
            <person name="Ferrante M."/>
            <person name="Fortunato A.E."/>
            <person name="Gloeckner G."/>
            <person name="Gruber A."/>
            <person name="Hipkin R."/>
            <person name="Janech M."/>
            <person name="Kroth P."/>
            <person name="Leese F."/>
            <person name="Lindquist E."/>
            <person name="Lyon B.R."/>
            <person name="Martin J."/>
            <person name="Mayer C."/>
            <person name="Parker M."/>
            <person name="Quesneville H."/>
            <person name="Raymond J."/>
            <person name="Uhlig C."/>
            <person name="Valentin K.U."/>
            <person name="Worden A.Z."/>
            <person name="Armbrust E.V."/>
            <person name="Bowler C."/>
            <person name="Green B."/>
            <person name="Moulton V."/>
            <person name="Van Oosterhout C."/>
            <person name="Grigoriev I."/>
        </authorList>
    </citation>
    <scope>NUCLEOTIDE SEQUENCE [LARGE SCALE GENOMIC DNA]</scope>
    <source>
        <strain evidence="2 3">CCMP1102</strain>
    </source>
</reference>
<evidence type="ECO:0008006" key="4">
    <source>
        <dbReference type="Google" id="ProtNLM"/>
    </source>
</evidence>
<dbReference type="Proteomes" id="UP000095751">
    <property type="component" value="Unassembled WGS sequence"/>
</dbReference>
<feature type="region of interest" description="Disordered" evidence="1">
    <location>
        <begin position="1"/>
        <end position="46"/>
    </location>
</feature>
<sequence>MARIRNQKSKNVGVVAEQQQQEQEQQEGYLSRVGGGGGDDNDDNNNGVVQVIESELWDASENVWNGAPISGSEGRSRWTNEKGKPSPSPLDVIPPVGWEFVGEWKIVVKSSNNNDSKGWEYQYQYLRPPKRRRIWLRSLTQQTTTKIITPSRARPSRLIPKTPSPPTTLTTTEVSTKVKRLHATNSFTRTMKKIRDDWNYKGLGCNLYKSFIFPSSIGVAVRLPLTINFDTFDRNPAWPIVSSSVGVFYPPMAAGYLSWSVHVEWVKWIMKYSLGLIPRVILLIYYGRSRQ</sequence>
<evidence type="ECO:0000256" key="1">
    <source>
        <dbReference type="SAM" id="MobiDB-lite"/>
    </source>
</evidence>
<feature type="region of interest" description="Disordered" evidence="1">
    <location>
        <begin position="64"/>
        <end position="90"/>
    </location>
</feature>
<protein>
    <recommendedName>
        <fullName evidence="4">Peroxin/Ferlin domain-containing protein</fullName>
    </recommendedName>
</protein>
<name>A0A1E7EII0_9STRA</name>
<proteinExistence type="predicted"/>
<feature type="compositionally biased region" description="Low complexity" evidence="1">
    <location>
        <begin position="17"/>
        <end position="27"/>
    </location>
</feature>
<dbReference type="OrthoDB" id="48859at2759"/>
<dbReference type="InParanoid" id="A0A1E7EII0"/>
<dbReference type="KEGG" id="fcy:FRACYDRAFT_258621"/>
<accession>A0A1E7EII0</accession>
<organism evidence="2 3">
    <name type="scientific">Fragilariopsis cylindrus CCMP1102</name>
    <dbReference type="NCBI Taxonomy" id="635003"/>
    <lineage>
        <taxon>Eukaryota</taxon>
        <taxon>Sar</taxon>
        <taxon>Stramenopiles</taxon>
        <taxon>Ochrophyta</taxon>
        <taxon>Bacillariophyta</taxon>
        <taxon>Bacillariophyceae</taxon>
        <taxon>Bacillariophycidae</taxon>
        <taxon>Bacillariales</taxon>
        <taxon>Bacillariaceae</taxon>
        <taxon>Fragilariopsis</taxon>
    </lineage>
</organism>
<dbReference type="EMBL" id="KV784535">
    <property type="protein sequence ID" value="OEU05697.1"/>
    <property type="molecule type" value="Genomic_DNA"/>
</dbReference>
<evidence type="ECO:0000313" key="2">
    <source>
        <dbReference type="EMBL" id="OEU05697.1"/>
    </source>
</evidence>